<feature type="compositionally biased region" description="Low complexity" evidence="1">
    <location>
        <begin position="15"/>
        <end position="25"/>
    </location>
</feature>
<name>A0A8H7DI09_9AGAR</name>
<dbReference type="EMBL" id="JACAZI010000001">
    <property type="protein sequence ID" value="KAF7372101.1"/>
    <property type="molecule type" value="Genomic_DNA"/>
</dbReference>
<keyword evidence="3" id="KW-1185">Reference proteome</keyword>
<feature type="region of interest" description="Disordered" evidence="1">
    <location>
        <begin position="1"/>
        <end position="41"/>
    </location>
</feature>
<sequence length="324" mass="35796">MVSSQVDPEKENKRVSVSSESASVVSDDESDSDDGSRKQWSDAEKTKIFKWFLGDDEDGKANHRFEQHKKNPGRVYNAAARDLFNNKHTPKSVGSLWQRSFTVFEYIRAFESFTGNGGGDPDSDESDAISKRLNGACKAGLPVGTLKPSVIEMWETNGWHDLANQRYGMNAKVSRAVVRNSASALSDIEEDLNGCTSDNIDPTLLADDLTMPPPSKTPAPAKNPAAVVSEPRFTLASKFRTQASTSMGNMGELVRMKMVSEEKKAKGMEEKLGLDKEKLDLEKKRVEVDTQQAKVQMARTILEMDGADAEVRKAANHFLLNLFT</sequence>
<gene>
    <name evidence="2" type="ORF">MVEN_00068800</name>
</gene>
<dbReference type="OrthoDB" id="2685034at2759"/>
<reference evidence="2" key="1">
    <citation type="submission" date="2020-05" db="EMBL/GenBank/DDBJ databases">
        <title>Mycena genomes resolve the evolution of fungal bioluminescence.</title>
        <authorList>
            <person name="Tsai I.J."/>
        </authorList>
    </citation>
    <scope>NUCLEOTIDE SEQUENCE</scope>
    <source>
        <strain evidence="2">CCC161011</strain>
    </source>
</reference>
<proteinExistence type="predicted"/>
<dbReference type="AlphaFoldDB" id="A0A8H7DI09"/>
<evidence type="ECO:0000313" key="3">
    <source>
        <dbReference type="Proteomes" id="UP000620124"/>
    </source>
</evidence>
<protein>
    <submittedName>
        <fullName evidence="2">Histone acetyltransferase</fullName>
    </submittedName>
</protein>
<comment type="caution">
    <text evidence="2">The sequence shown here is derived from an EMBL/GenBank/DDBJ whole genome shotgun (WGS) entry which is preliminary data.</text>
</comment>
<dbReference type="GO" id="GO:0016740">
    <property type="term" value="F:transferase activity"/>
    <property type="evidence" value="ECO:0007669"/>
    <property type="project" value="UniProtKB-KW"/>
</dbReference>
<evidence type="ECO:0000256" key="1">
    <source>
        <dbReference type="SAM" id="MobiDB-lite"/>
    </source>
</evidence>
<keyword evidence="2" id="KW-0808">Transferase</keyword>
<accession>A0A8H7DI09</accession>
<evidence type="ECO:0000313" key="2">
    <source>
        <dbReference type="EMBL" id="KAF7372101.1"/>
    </source>
</evidence>
<dbReference type="Proteomes" id="UP000620124">
    <property type="component" value="Unassembled WGS sequence"/>
</dbReference>
<organism evidence="2 3">
    <name type="scientific">Mycena venus</name>
    <dbReference type="NCBI Taxonomy" id="2733690"/>
    <lineage>
        <taxon>Eukaryota</taxon>
        <taxon>Fungi</taxon>
        <taxon>Dikarya</taxon>
        <taxon>Basidiomycota</taxon>
        <taxon>Agaricomycotina</taxon>
        <taxon>Agaricomycetes</taxon>
        <taxon>Agaricomycetidae</taxon>
        <taxon>Agaricales</taxon>
        <taxon>Marasmiineae</taxon>
        <taxon>Mycenaceae</taxon>
        <taxon>Mycena</taxon>
    </lineage>
</organism>